<sequence length="83" mass="9988">MTKLAIENLMFGMFKKEFGRWNQKNQKQPKEPKTKIQKNKDQKKNKEKVTISFRGNCSDLWVTNCEFKQFDDENSYTHDLQIL</sequence>
<reference evidence="2" key="1">
    <citation type="submission" date="2022-08" db="EMBL/GenBank/DDBJ databases">
        <title>Novel sulfate-reducing endosymbionts in the free-living metamonad Anaeramoeba.</title>
        <authorList>
            <person name="Jerlstrom-Hultqvist J."/>
            <person name="Cepicka I."/>
            <person name="Gallot-Lavallee L."/>
            <person name="Salas-Leiva D."/>
            <person name="Curtis B.A."/>
            <person name="Zahonova K."/>
            <person name="Pipaliya S."/>
            <person name="Dacks J."/>
            <person name="Roger A.J."/>
        </authorList>
    </citation>
    <scope>NUCLEOTIDE SEQUENCE</scope>
    <source>
        <strain evidence="2">Schooner1</strain>
    </source>
</reference>
<proteinExistence type="predicted"/>
<gene>
    <name evidence="2" type="ORF">M0813_15344</name>
</gene>
<feature type="region of interest" description="Disordered" evidence="1">
    <location>
        <begin position="21"/>
        <end position="47"/>
    </location>
</feature>
<comment type="caution">
    <text evidence="2">The sequence shown here is derived from an EMBL/GenBank/DDBJ whole genome shotgun (WGS) entry which is preliminary data.</text>
</comment>
<organism evidence="2 3">
    <name type="scientific">Anaeramoeba flamelloides</name>
    <dbReference type="NCBI Taxonomy" id="1746091"/>
    <lineage>
        <taxon>Eukaryota</taxon>
        <taxon>Metamonada</taxon>
        <taxon>Anaeramoebidae</taxon>
        <taxon>Anaeramoeba</taxon>
    </lineage>
</organism>
<accession>A0ABQ8Z2L0</accession>
<name>A0ABQ8Z2L0_9EUKA</name>
<protein>
    <submittedName>
        <fullName evidence="2">Uncharacterized protein</fullName>
    </submittedName>
</protein>
<evidence type="ECO:0000313" key="3">
    <source>
        <dbReference type="Proteomes" id="UP001150062"/>
    </source>
</evidence>
<feature type="compositionally biased region" description="Basic and acidic residues" evidence="1">
    <location>
        <begin position="28"/>
        <end position="47"/>
    </location>
</feature>
<evidence type="ECO:0000313" key="2">
    <source>
        <dbReference type="EMBL" id="KAJ6251120.1"/>
    </source>
</evidence>
<keyword evidence="3" id="KW-1185">Reference proteome</keyword>
<dbReference type="EMBL" id="JAOAOG010000071">
    <property type="protein sequence ID" value="KAJ6251120.1"/>
    <property type="molecule type" value="Genomic_DNA"/>
</dbReference>
<evidence type="ECO:0000256" key="1">
    <source>
        <dbReference type="SAM" id="MobiDB-lite"/>
    </source>
</evidence>
<dbReference type="Proteomes" id="UP001150062">
    <property type="component" value="Unassembled WGS sequence"/>
</dbReference>